<evidence type="ECO:0000313" key="6">
    <source>
        <dbReference type="EMBL" id="MQY51849.1"/>
    </source>
</evidence>
<dbReference type="GO" id="GO:0006351">
    <property type="term" value="P:DNA-templated transcription"/>
    <property type="evidence" value="ECO:0007669"/>
    <property type="project" value="TreeGrafter"/>
</dbReference>
<dbReference type="EMBL" id="WIXJ01000005">
    <property type="protein sequence ID" value="MQY51849.1"/>
    <property type="molecule type" value="Genomic_DNA"/>
</dbReference>
<evidence type="ECO:0000313" key="7">
    <source>
        <dbReference type="Proteomes" id="UP000480275"/>
    </source>
</evidence>
<gene>
    <name evidence="6" type="ORF">GHK24_08680</name>
</gene>
<dbReference type="InterPro" id="IPR036390">
    <property type="entry name" value="WH_DNA-bd_sf"/>
</dbReference>
<evidence type="ECO:0000256" key="1">
    <source>
        <dbReference type="ARBA" id="ARBA00009437"/>
    </source>
</evidence>
<evidence type="ECO:0000259" key="5">
    <source>
        <dbReference type="PROSITE" id="PS50931"/>
    </source>
</evidence>
<dbReference type="Pfam" id="PF00126">
    <property type="entry name" value="HTH_1"/>
    <property type="match status" value="1"/>
</dbReference>
<dbReference type="Gene3D" id="1.10.10.10">
    <property type="entry name" value="Winged helix-like DNA-binding domain superfamily/Winged helix DNA-binding domain"/>
    <property type="match status" value="1"/>
</dbReference>
<dbReference type="GO" id="GO:0043565">
    <property type="term" value="F:sequence-specific DNA binding"/>
    <property type="evidence" value="ECO:0007669"/>
    <property type="project" value="TreeGrafter"/>
</dbReference>
<dbReference type="GO" id="GO:0003700">
    <property type="term" value="F:DNA-binding transcription factor activity"/>
    <property type="evidence" value="ECO:0007669"/>
    <property type="project" value="InterPro"/>
</dbReference>
<comment type="caution">
    <text evidence="6">The sequence shown here is derived from an EMBL/GenBank/DDBJ whole genome shotgun (WGS) entry which is preliminary data.</text>
</comment>
<proteinExistence type="inferred from homology"/>
<dbReference type="PANTHER" id="PTHR30537">
    <property type="entry name" value="HTH-TYPE TRANSCRIPTIONAL REGULATOR"/>
    <property type="match status" value="1"/>
</dbReference>
<dbReference type="FunFam" id="3.40.190.290:FF:000001">
    <property type="entry name" value="Transcriptional regulator, LysR family"/>
    <property type="match status" value="1"/>
</dbReference>
<keyword evidence="2" id="KW-0805">Transcription regulation</keyword>
<dbReference type="CDD" id="cd08422">
    <property type="entry name" value="PBP2_CrgA_like"/>
    <property type="match status" value="1"/>
</dbReference>
<accession>A0A6L5JXA1</accession>
<keyword evidence="4" id="KW-0804">Transcription</keyword>
<name>A0A6L5JXA1_RHOTE</name>
<dbReference type="PROSITE" id="PS50931">
    <property type="entry name" value="HTH_LYSR"/>
    <property type="match status" value="1"/>
</dbReference>
<keyword evidence="3" id="KW-0238">DNA-binding</keyword>
<evidence type="ECO:0000256" key="4">
    <source>
        <dbReference type="ARBA" id="ARBA00023163"/>
    </source>
</evidence>
<dbReference type="Proteomes" id="UP000480275">
    <property type="component" value="Unassembled WGS sequence"/>
</dbReference>
<reference evidence="6 7" key="1">
    <citation type="submission" date="2019-10" db="EMBL/GenBank/DDBJ databases">
        <title>Whole-genome sequence of the purple nonsulfur photosynthetic bacterium Rhodocyclus tenuis.</title>
        <authorList>
            <person name="Kyndt J.A."/>
            <person name="Meyer T.E."/>
        </authorList>
    </citation>
    <scope>NUCLEOTIDE SEQUENCE [LARGE SCALE GENOMIC DNA]</scope>
    <source>
        <strain evidence="6 7">DSM 110</strain>
    </source>
</reference>
<dbReference type="FunFam" id="1.10.10.10:FF:000001">
    <property type="entry name" value="LysR family transcriptional regulator"/>
    <property type="match status" value="1"/>
</dbReference>
<feature type="domain" description="HTH lysR-type" evidence="5">
    <location>
        <begin position="1"/>
        <end position="59"/>
    </location>
</feature>
<evidence type="ECO:0000256" key="3">
    <source>
        <dbReference type="ARBA" id="ARBA00023125"/>
    </source>
</evidence>
<evidence type="ECO:0000256" key="2">
    <source>
        <dbReference type="ARBA" id="ARBA00023015"/>
    </source>
</evidence>
<dbReference type="SUPFAM" id="SSF46785">
    <property type="entry name" value="Winged helix' DNA-binding domain"/>
    <property type="match status" value="1"/>
</dbReference>
<dbReference type="InterPro" id="IPR000847">
    <property type="entry name" value="LysR_HTH_N"/>
</dbReference>
<protein>
    <submittedName>
        <fullName evidence="6">LysR family transcriptional regulator</fullName>
    </submittedName>
</protein>
<organism evidence="6 7">
    <name type="scientific">Rhodocyclus tenuis</name>
    <name type="common">Rhodospirillum tenue</name>
    <dbReference type="NCBI Taxonomy" id="1066"/>
    <lineage>
        <taxon>Bacteria</taxon>
        <taxon>Pseudomonadati</taxon>
        <taxon>Pseudomonadota</taxon>
        <taxon>Betaproteobacteria</taxon>
        <taxon>Rhodocyclales</taxon>
        <taxon>Rhodocyclaceae</taxon>
        <taxon>Rhodocyclus</taxon>
    </lineage>
</organism>
<dbReference type="AlphaFoldDB" id="A0A6L5JXA1"/>
<dbReference type="InterPro" id="IPR036388">
    <property type="entry name" value="WH-like_DNA-bd_sf"/>
</dbReference>
<dbReference type="OrthoDB" id="8705920at2"/>
<dbReference type="Gene3D" id="3.40.190.290">
    <property type="match status" value="1"/>
</dbReference>
<dbReference type="InterPro" id="IPR058163">
    <property type="entry name" value="LysR-type_TF_proteobact-type"/>
</dbReference>
<comment type="similarity">
    <text evidence="1">Belongs to the LysR transcriptional regulatory family.</text>
</comment>
<dbReference type="Pfam" id="PF03466">
    <property type="entry name" value="LysR_substrate"/>
    <property type="match status" value="1"/>
</dbReference>
<dbReference type="SUPFAM" id="SSF53850">
    <property type="entry name" value="Periplasmic binding protein-like II"/>
    <property type="match status" value="1"/>
</dbReference>
<sequence length="307" mass="33531">MDRLDGMRIFVQVAEAGSFAGVAQRLNVARSVVTRQVAALEAHLGVKLLARSTRRLSLTSAGASYLEKCREILTLLELAEGGLHDEDRQARGHLRVTLPFSFGLHRLMPIFGEFSAEHPDISLELDFNDRRVNLIEGGFDLAIRIGERLDPGDVARKIGHSQSVVVASPAYLARRGCPQHPRELAAHDCFGYVLSSRSNWSFIIDGQMQTFPIAGRIEANSGDALLAAAIQGLGITCAPTFIAEAAVRDGRLLRILDDFACPEFGIYAVFPGNRYLPQRVRVLVDTLAERLAAAPSWDDIARTSGIS</sequence>
<dbReference type="InterPro" id="IPR005119">
    <property type="entry name" value="LysR_subst-bd"/>
</dbReference>
<dbReference type="PANTHER" id="PTHR30537:SF5">
    <property type="entry name" value="HTH-TYPE TRANSCRIPTIONAL ACTIVATOR TTDR-RELATED"/>
    <property type="match status" value="1"/>
</dbReference>